<dbReference type="PROSITE" id="PS00041">
    <property type="entry name" value="HTH_ARAC_FAMILY_1"/>
    <property type="match status" value="1"/>
</dbReference>
<dbReference type="SUPFAM" id="SSF46689">
    <property type="entry name" value="Homeodomain-like"/>
    <property type="match status" value="2"/>
</dbReference>
<dbReference type="PRINTS" id="PR00032">
    <property type="entry name" value="HTHARAC"/>
</dbReference>
<dbReference type="Gene3D" id="2.60.120.10">
    <property type="entry name" value="Jelly Rolls"/>
    <property type="match status" value="1"/>
</dbReference>
<gene>
    <name evidence="5" type="ORF">FD03_GL001811</name>
</gene>
<dbReference type="Gene3D" id="1.10.10.60">
    <property type="entry name" value="Homeodomain-like"/>
    <property type="match status" value="2"/>
</dbReference>
<dbReference type="InterPro" id="IPR018060">
    <property type="entry name" value="HTH_AraC"/>
</dbReference>
<dbReference type="InterPro" id="IPR020449">
    <property type="entry name" value="Tscrpt_reg_AraC-type_HTH"/>
</dbReference>
<evidence type="ECO:0000256" key="3">
    <source>
        <dbReference type="ARBA" id="ARBA00023163"/>
    </source>
</evidence>
<dbReference type="EMBL" id="AZDZ01000003">
    <property type="protein sequence ID" value="KRK80391.1"/>
    <property type="molecule type" value="Genomic_DNA"/>
</dbReference>
<dbReference type="InterPro" id="IPR018062">
    <property type="entry name" value="HTH_AraC-typ_CS"/>
</dbReference>
<dbReference type="eggNOG" id="COG1917">
    <property type="taxonomic scope" value="Bacteria"/>
</dbReference>
<dbReference type="Proteomes" id="UP000051248">
    <property type="component" value="Unassembled WGS sequence"/>
</dbReference>
<protein>
    <submittedName>
        <fullName evidence="5">Transcription regulator</fullName>
    </submittedName>
</protein>
<evidence type="ECO:0000313" key="5">
    <source>
        <dbReference type="EMBL" id="KRK80391.1"/>
    </source>
</evidence>
<feature type="domain" description="HTH araC/xylS-type" evidence="4">
    <location>
        <begin position="163"/>
        <end position="261"/>
    </location>
</feature>
<keyword evidence="6" id="KW-1185">Reference proteome</keyword>
<dbReference type="Pfam" id="PF12833">
    <property type="entry name" value="HTH_18"/>
    <property type="match status" value="1"/>
</dbReference>
<dbReference type="GO" id="GO:0003700">
    <property type="term" value="F:DNA-binding transcription factor activity"/>
    <property type="evidence" value="ECO:0007669"/>
    <property type="project" value="InterPro"/>
</dbReference>
<evidence type="ECO:0000256" key="2">
    <source>
        <dbReference type="ARBA" id="ARBA00023125"/>
    </source>
</evidence>
<dbReference type="eggNOG" id="COG2207">
    <property type="taxonomic scope" value="Bacteria"/>
</dbReference>
<accession>A0A0R1KMC6</accession>
<dbReference type="InterPro" id="IPR014710">
    <property type="entry name" value="RmlC-like_jellyroll"/>
</dbReference>
<keyword evidence="3" id="KW-0804">Transcription</keyword>
<sequence>MPEYQATVTYDELIYEIGSYHYNWHPDIELLWLLTGEVEANVEGEVIPLAPNDLLLINPNCGHATFAKVANSVMLRIHIRPDALDINGLNHASGKFQLNTAAEHVNPLYEPIRSSLANLTYHDNQLSQTAAYFDLLNLLSKFYITDESYGTTLATPKHQKAISKLTEYLEQHFSEDISLSMLAKQVNYSSTYLSKLLKSQLGITYSEYVMRCRLQQAIRELTRSTDNISSIAYQVGFHDLKVFNQSFKKHFGMTPTAYRKQLTPSLVKSDNQFKQALSSNNEQLSEKIVKSHLQVENNNSPCRTCEFREYQQKYTSLMNDLQSVVKHN</sequence>
<dbReference type="AlphaFoldDB" id="A0A0R1KMC6"/>
<dbReference type="PATRIC" id="fig|1423775.4.peg.1848"/>
<dbReference type="RefSeq" id="WP_025025221.1">
    <property type="nucleotide sequence ID" value="NZ_AZDZ01000003.1"/>
</dbReference>
<dbReference type="SUPFAM" id="SSF51182">
    <property type="entry name" value="RmlC-like cupins"/>
    <property type="match status" value="1"/>
</dbReference>
<reference evidence="5 6" key="1">
    <citation type="journal article" date="2015" name="Genome Announc.">
        <title>Expanding the biotechnology potential of lactobacilli through comparative genomics of 213 strains and associated genera.</title>
        <authorList>
            <person name="Sun Z."/>
            <person name="Harris H.M."/>
            <person name="McCann A."/>
            <person name="Guo C."/>
            <person name="Argimon S."/>
            <person name="Zhang W."/>
            <person name="Yang X."/>
            <person name="Jeffery I.B."/>
            <person name="Cooney J.C."/>
            <person name="Kagawa T.F."/>
            <person name="Liu W."/>
            <person name="Song Y."/>
            <person name="Salvetti E."/>
            <person name="Wrobel A."/>
            <person name="Rasinkangas P."/>
            <person name="Parkhill J."/>
            <person name="Rea M.C."/>
            <person name="O'Sullivan O."/>
            <person name="Ritari J."/>
            <person name="Douillard F.P."/>
            <person name="Paul Ross R."/>
            <person name="Yang R."/>
            <person name="Briner A.E."/>
            <person name="Felis G.E."/>
            <person name="de Vos W.M."/>
            <person name="Barrangou R."/>
            <person name="Klaenhammer T.R."/>
            <person name="Caufield P.W."/>
            <person name="Cui Y."/>
            <person name="Zhang H."/>
            <person name="O'Toole P.W."/>
        </authorList>
    </citation>
    <scope>NUCLEOTIDE SEQUENCE [LARGE SCALE GENOMIC DNA]</scope>
    <source>
        <strain evidence="5 6">DSM 19682</strain>
    </source>
</reference>
<dbReference type="PANTHER" id="PTHR43280:SF10">
    <property type="entry name" value="REGULATORY PROTEIN POCR"/>
    <property type="match status" value="1"/>
</dbReference>
<dbReference type="GO" id="GO:0043565">
    <property type="term" value="F:sequence-specific DNA binding"/>
    <property type="evidence" value="ECO:0007669"/>
    <property type="project" value="InterPro"/>
</dbReference>
<keyword evidence="2" id="KW-0238">DNA-binding</keyword>
<dbReference type="InterPro" id="IPR009057">
    <property type="entry name" value="Homeodomain-like_sf"/>
</dbReference>
<evidence type="ECO:0000313" key="6">
    <source>
        <dbReference type="Proteomes" id="UP000051248"/>
    </source>
</evidence>
<comment type="caution">
    <text evidence="5">The sequence shown here is derived from an EMBL/GenBank/DDBJ whole genome shotgun (WGS) entry which is preliminary data.</text>
</comment>
<organism evidence="5 6">
    <name type="scientific">Companilactobacillus nodensis DSM 19682 = JCM 14932 = NBRC 107160</name>
    <dbReference type="NCBI Taxonomy" id="1423775"/>
    <lineage>
        <taxon>Bacteria</taxon>
        <taxon>Bacillati</taxon>
        <taxon>Bacillota</taxon>
        <taxon>Bacilli</taxon>
        <taxon>Lactobacillales</taxon>
        <taxon>Lactobacillaceae</taxon>
        <taxon>Companilactobacillus</taxon>
    </lineage>
</organism>
<dbReference type="SMART" id="SM00342">
    <property type="entry name" value="HTH_ARAC"/>
    <property type="match status" value="1"/>
</dbReference>
<evidence type="ECO:0000256" key="1">
    <source>
        <dbReference type="ARBA" id="ARBA00023015"/>
    </source>
</evidence>
<proteinExistence type="predicted"/>
<dbReference type="PANTHER" id="PTHR43280">
    <property type="entry name" value="ARAC-FAMILY TRANSCRIPTIONAL REGULATOR"/>
    <property type="match status" value="1"/>
</dbReference>
<evidence type="ECO:0000259" key="4">
    <source>
        <dbReference type="PROSITE" id="PS01124"/>
    </source>
</evidence>
<dbReference type="STRING" id="1423775.FD03_GL001811"/>
<dbReference type="InterPro" id="IPR011051">
    <property type="entry name" value="RmlC_Cupin_sf"/>
</dbReference>
<dbReference type="OrthoDB" id="2211832at2"/>
<dbReference type="PROSITE" id="PS01124">
    <property type="entry name" value="HTH_ARAC_FAMILY_2"/>
    <property type="match status" value="1"/>
</dbReference>
<name>A0A0R1KMC6_9LACO</name>
<keyword evidence="1" id="KW-0805">Transcription regulation</keyword>